<gene>
    <name evidence="6" type="ORF">FLP10_08490</name>
</gene>
<dbReference type="PANTHER" id="PTHR13847">
    <property type="entry name" value="SARCOSINE DEHYDROGENASE-RELATED"/>
    <property type="match status" value="1"/>
</dbReference>
<organism evidence="6 7">
    <name type="scientific">Agromyces intestinalis</name>
    <dbReference type="NCBI Taxonomy" id="2592652"/>
    <lineage>
        <taxon>Bacteria</taxon>
        <taxon>Bacillati</taxon>
        <taxon>Actinomycetota</taxon>
        <taxon>Actinomycetes</taxon>
        <taxon>Micrococcales</taxon>
        <taxon>Microbacteriaceae</taxon>
        <taxon>Agromyces</taxon>
    </lineage>
</organism>
<dbReference type="KEGG" id="ail:FLP10_08490"/>
<evidence type="ECO:0000256" key="2">
    <source>
        <dbReference type="ARBA" id="ARBA00009410"/>
    </source>
</evidence>
<dbReference type="NCBIfam" id="TIGR03364">
    <property type="entry name" value="HpnW_proposed"/>
    <property type="match status" value="1"/>
</dbReference>
<sequence>MSAVSTSRASTNGAARVDVAVVGAGVVGLGVALAAVRRGLRVVVLERGSEASGASIRNFGHLCATPQTGLARSYAQVAREVWLDLARDAGVWMREQGTLVVARAADELALLEEFAASRARDGAPDEVVLLTARELEQRAPVAPGLAVGGALLPLDLQANPRQALGAITAHLAGRGVDLRFRTAVGAVEPGLVRTARGEVRADQVVVAVNHDIDLLFPEVAGRVGIVRCALDMLRVEAPLRMPLPAPLLTGWSLVRYGGFVETSAAVAVRDRLRAERPDLAALDLNQMYTQLPDGTLIVGDTHARGETVSPFQVERTAELMLAETAELFGLGAGAMRVVERWQGVYASGPDDYLDVEVAPGVHLAAATTGIGMTTGFGLAEAVVARFADGAQTEPTTTTTTDQEARILA</sequence>
<dbReference type="Gene3D" id="3.30.9.10">
    <property type="entry name" value="D-Amino Acid Oxidase, subunit A, domain 2"/>
    <property type="match status" value="1"/>
</dbReference>
<comment type="cofactor">
    <cofactor evidence="1">
        <name>FAD</name>
        <dbReference type="ChEBI" id="CHEBI:57692"/>
    </cofactor>
</comment>
<evidence type="ECO:0000313" key="6">
    <source>
        <dbReference type="EMBL" id="QEO14453.1"/>
    </source>
</evidence>
<dbReference type="RefSeq" id="WP_149160474.1">
    <property type="nucleotide sequence ID" value="NZ_CP043505.1"/>
</dbReference>
<dbReference type="GO" id="GO:0016491">
    <property type="term" value="F:oxidoreductase activity"/>
    <property type="evidence" value="ECO:0007669"/>
    <property type="project" value="UniProtKB-KW"/>
</dbReference>
<dbReference type="OrthoDB" id="9799943at2"/>
<keyword evidence="3" id="KW-0285">Flavoprotein</keyword>
<dbReference type="AlphaFoldDB" id="A0A5C1YEE9"/>
<dbReference type="PANTHER" id="PTHR13847:SF286">
    <property type="entry name" value="D-AMINO ACID DEHYDROGENASE"/>
    <property type="match status" value="1"/>
</dbReference>
<accession>A0A5C1YEE9</accession>
<dbReference type="InterPro" id="IPR006076">
    <property type="entry name" value="FAD-dep_OxRdtase"/>
</dbReference>
<evidence type="ECO:0000259" key="5">
    <source>
        <dbReference type="Pfam" id="PF01266"/>
    </source>
</evidence>
<evidence type="ECO:0000256" key="1">
    <source>
        <dbReference type="ARBA" id="ARBA00001974"/>
    </source>
</evidence>
<dbReference type="Gene3D" id="3.50.50.60">
    <property type="entry name" value="FAD/NAD(P)-binding domain"/>
    <property type="match status" value="1"/>
</dbReference>
<keyword evidence="7" id="KW-1185">Reference proteome</keyword>
<protein>
    <submittedName>
        <fullName evidence="6">TIGR03364 family FAD-dependent oxidoreductase</fullName>
    </submittedName>
</protein>
<dbReference type="InterPro" id="IPR036188">
    <property type="entry name" value="FAD/NAD-bd_sf"/>
</dbReference>
<dbReference type="InterPro" id="IPR017741">
    <property type="entry name" value="FAD-dependent_OxRdtase_HpnW"/>
</dbReference>
<keyword evidence="4" id="KW-0560">Oxidoreductase</keyword>
<reference evidence="6 7" key="1">
    <citation type="submission" date="2019-09" db="EMBL/GenBank/DDBJ databases">
        <title>Genome sequencing of strain KACC 19306.</title>
        <authorList>
            <person name="Heo J."/>
            <person name="Kim S.-J."/>
            <person name="Kim J.-S."/>
            <person name="Hong S.-B."/>
            <person name="Kwon S.-W."/>
        </authorList>
    </citation>
    <scope>NUCLEOTIDE SEQUENCE [LARGE SCALE GENOMIC DNA]</scope>
    <source>
        <strain evidence="6 7">KACC 19306</strain>
    </source>
</reference>
<proteinExistence type="inferred from homology"/>
<dbReference type="SUPFAM" id="SSF51905">
    <property type="entry name" value="FAD/NAD(P)-binding domain"/>
    <property type="match status" value="1"/>
</dbReference>
<evidence type="ECO:0000313" key="7">
    <source>
        <dbReference type="Proteomes" id="UP000324678"/>
    </source>
</evidence>
<name>A0A5C1YEE9_9MICO</name>
<dbReference type="Pfam" id="PF01266">
    <property type="entry name" value="DAO"/>
    <property type="match status" value="1"/>
</dbReference>
<comment type="similarity">
    <text evidence="2">Belongs to the DadA oxidoreductase family.</text>
</comment>
<dbReference type="EMBL" id="CP043505">
    <property type="protein sequence ID" value="QEO14453.1"/>
    <property type="molecule type" value="Genomic_DNA"/>
</dbReference>
<dbReference type="Proteomes" id="UP000324678">
    <property type="component" value="Chromosome"/>
</dbReference>
<dbReference type="GO" id="GO:0005737">
    <property type="term" value="C:cytoplasm"/>
    <property type="evidence" value="ECO:0007669"/>
    <property type="project" value="TreeGrafter"/>
</dbReference>
<evidence type="ECO:0000256" key="4">
    <source>
        <dbReference type="ARBA" id="ARBA00023002"/>
    </source>
</evidence>
<evidence type="ECO:0000256" key="3">
    <source>
        <dbReference type="ARBA" id="ARBA00022630"/>
    </source>
</evidence>
<feature type="domain" description="FAD dependent oxidoreductase" evidence="5">
    <location>
        <begin position="18"/>
        <end position="384"/>
    </location>
</feature>